<dbReference type="Pfam" id="PF00067">
    <property type="entry name" value="p450"/>
    <property type="match status" value="1"/>
</dbReference>
<evidence type="ECO:0000313" key="12">
    <source>
        <dbReference type="EMBL" id="KAH8984510.1"/>
    </source>
</evidence>
<gene>
    <name evidence="12" type="ORF">EDB92DRAFT_1779052</name>
</gene>
<evidence type="ECO:0000256" key="11">
    <source>
        <dbReference type="ARBA" id="ARBA00023136"/>
    </source>
</evidence>
<evidence type="ECO:0000256" key="2">
    <source>
        <dbReference type="ARBA" id="ARBA00004370"/>
    </source>
</evidence>
<keyword evidence="8" id="KW-0560">Oxidoreductase</keyword>
<comment type="cofactor">
    <cofactor evidence="1">
        <name>heme</name>
        <dbReference type="ChEBI" id="CHEBI:30413"/>
    </cofactor>
</comment>
<evidence type="ECO:0000256" key="3">
    <source>
        <dbReference type="ARBA" id="ARBA00010617"/>
    </source>
</evidence>
<dbReference type="Proteomes" id="UP001201163">
    <property type="component" value="Unassembled WGS sequence"/>
</dbReference>
<feature type="non-terminal residue" evidence="12">
    <location>
        <position position="88"/>
    </location>
</feature>
<dbReference type="PANTHER" id="PTHR46300">
    <property type="entry name" value="P450, PUTATIVE (EUROFUNG)-RELATED-RELATED"/>
    <property type="match status" value="1"/>
</dbReference>
<dbReference type="GO" id="GO:0005506">
    <property type="term" value="F:iron ion binding"/>
    <property type="evidence" value="ECO:0007669"/>
    <property type="project" value="InterPro"/>
</dbReference>
<keyword evidence="4" id="KW-0349">Heme</keyword>
<dbReference type="GO" id="GO:0016020">
    <property type="term" value="C:membrane"/>
    <property type="evidence" value="ECO:0007669"/>
    <property type="project" value="UniProtKB-SubCell"/>
</dbReference>
<keyword evidence="6" id="KW-0479">Metal-binding</keyword>
<dbReference type="EMBL" id="JAKELL010000075">
    <property type="protein sequence ID" value="KAH8984510.1"/>
    <property type="molecule type" value="Genomic_DNA"/>
</dbReference>
<accession>A0AAD4LAD8</accession>
<sequence>SHELTSYGDDAKNFRPERYFDANGEAILGPAGIHEHGHGTFGFGRCACIEKYLANDSLFIFTATALWAAIFERVNGQEAPIDTETYVD</sequence>
<evidence type="ECO:0000256" key="1">
    <source>
        <dbReference type="ARBA" id="ARBA00001971"/>
    </source>
</evidence>
<feature type="non-terminal residue" evidence="12">
    <location>
        <position position="1"/>
    </location>
</feature>
<evidence type="ECO:0000256" key="5">
    <source>
        <dbReference type="ARBA" id="ARBA00022692"/>
    </source>
</evidence>
<keyword evidence="10" id="KW-0503">Monooxygenase</keyword>
<comment type="subcellular location">
    <subcellularLocation>
        <location evidence="2">Membrane</location>
    </subcellularLocation>
</comment>
<dbReference type="InterPro" id="IPR001128">
    <property type="entry name" value="Cyt_P450"/>
</dbReference>
<evidence type="ECO:0000313" key="13">
    <source>
        <dbReference type="Proteomes" id="UP001201163"/>
    </source>
</evidence>
<evidence type="ECO:0000256" key="8">
    <source>
        <dbReference type="ARBA" id="ARBA00023002"/>
    </source>
</evidence>
<dbReference type="GO" id="GO:0004497">
    <property type="term" value="F:monooxygenase activity"/>
    <property type="evidence" value="ECO:0007669"/>
    <property type="project" value="UniProtKB-KW"/>
</dbReference>
<keyword evidence="5" id="KW-0812">Transmembrane</keyword>
<dbReference type="AlphaFoldDB" id="A0AAD4LAD8"/>
<comment type="similarity">
    <text evidence="3">Belongs to the cytochrome P450 family.</text>
</comment>
<evidence type="ECO:0000256" key="9">
    <source>
        <dbReference type="ARBA" id="ARBA00023004"/>
    </source>
</evidence>
<dbReference type="Gene3D" id="1.10.630.10">
    <property type="entry name" value="Cytochrome P450"/>
    <property type="match status" value="1"/>
</dbReference>
<dbReference type="PANTHER" id="PTHR46300:SF2">
    <property type="entry name" value="CYTOCHROME P450 MONOOXYGENASE ALNH-RELATED"/>
    <property type="match status" value="1"/>
</dbReference>
<evidence type="ECO:0000256" key="7">
    <source>
        <dbReference type="ARBA" id="ARBA00022989"/>
    </source>
</evidence>
<evidence type="ECO:0000256" key="4">
    <source>
        <dbReference type="ARBA" id="ARBA00022617"/>
    </source>
</evidence>
<reference evidence="12" key="1">
    <citation type="submission" date="2022-01" db="EMBL/GenBank/DDBJ databases">
        <title>Comparative genomics reveals a dynamic genome evolution in the ectomycorrhizal milk-cap (Lactarius) mushrooms.</title>
        <authorList>
            <consortium name="DOE Joint Genome Institute"/>
            <person name="Lebreton A."/>
            <person name="Tang N."/>
            <person name="Kuo A."/>
            <person name="LaButti K."/>
            <person name="Drula E."/>
            <person name="Barry K."/>
            <person name="Clum A."/>
            <person name="Lipzen A."/>
            <person name="Mousain D."/>
            <person name="Ng V."/>
            <person name="Wang R."/>
            <person name="Wang X."/>
            <person name="Dai Y."/>
            <person name="Henrissat B."/>
            <person name="Grigoriev I.V."/>
            <person name="Guerin-Laguette A."/>
            <person name="Yu F."/>
            <person name="Martin F.M."/>
        </authorList>
    </citation>
    <scope>NUCLEOTIDE SEQUENCE</scope>
    <source>
        <strain evidence="12">QP</strain>
    </source>
</reference>
<keyword evidence="9" id="KW-0408">Iron</keyword>
<keyword evidence="13" id="KW-1185">Reference proteome</keyword>
<dbReference type="InterPro" id="IPR036396">
    <property type="entry name" value="Cyt_P450_sf"/>
</dbReference>
<name>A0AAD4LAD8_9AGAM</name>
<comment type="caution">
    <text evidence="12">The sequence shown here is derived from an EMBL/GenBank/DDBJ whole genome shotgun (WGS) entry which is preliminary data.</text>
</comment>
<proteinExistence type="inferred from homology"/>
<evidence type="ECO:0000256" key="10">
    <source>
        <dbReference type="ARBA" id="ARBA00023033"/>
    </source>
</evidence>
<protein>
    <recommendedName>
        <fullName evidence="14">Cytochrome P450</fullName>
    </recommendedName>
</protein>
<dbReference type="SUPFAM" id="SSF48264">
    <property type="entry name" value="Cytochrome P450"/>
    <property type="match status" value="1"/>
</dbReference>
<organism evidence="12 13">
    <name type="scientific">Lactarius akahatsu</name>
    <dbReference type="NCBI Taxonomy" id="416441"/>
    <lineage>
        <taxon>Eukaryota</taxon>
        <taxon>Fungi</taxon>
        <taxon>Dikarya</taxon>
        <taxon>Basidiomycota</taxon>
        <taxon>Agaricomycotina</taxon>
        <taxon>Agaricomycetes</taxon>
        <taxon>Russulales</taxon>
        <taxon>Russulaceae</taxon>
        <taxon>Lactarius</taxon>
    </lineage>
</organism>
<evidence type="ECO:0000256" key="6">
    <source>
        <dbReference type="ARBA" id="ARBA00022723"/>
    </source>
</evidence>
<keyword evidence="7" id="KW-1133">Transmembrane helix</keyword>
<evidence type="ECO:0008006" key="14">
    <source>
        <dbReference type="Google" id="ProtNLM"/>
    </source>
</evidence>
<dbReference type="InterPro" id="IPR050364">
    <property type="entry name" value="Cytochrome_P450_fung"/>
</dbReference>
<dbReference type="GO" id="GO:0020037">
    <property type="term" value="F:heme binding"/>
    <property type="evidence" value="ECO:0007669"/>
    <property type="project" value="InterPro"/>
</dbReference>
<dbReference type="GO" id="GO:0016705">
    <property type="term" value="F:oxidoreductase activity, acting on paired donors, with incorporation or reduction of molecular oxygen"/>
    <property type="evidence" value="ECO:0007669"/>
    <property type="project" value="InterPro"/>
</dbReference>
<keyword evidence="11" id="KW-0472">Membrane</keyword>